<reference evidence="12" key="1">
    <citation type="journal article" date="2021" name="Science">
        <title>Hunting the eagle killer: A cyanobacterial neurotoxin causes vacuolar myelinopathy.</title>
        <authorList>
            <person name="Breinlinger S."/>
            <person name="Phillips T.J."/>
            <person name="Haram B.N."/>
            <person name="Mares J."/>
            <person name="Martinez Yerena J.A."/>
            <person name="Hrouzek P."/>
            <person name="Sobotka R."/>
            <person name="Henderson W.M."/>
            <person name="Schmieder P."/>
            <person name="Williams S.M."/>
            <person name="Lauderdale J.D."/>
            <person name="Wilde H.D."/>
            <person name="Gerrin W."/>
            <person name="Kust A."/>
            <person name="Washington J.W."/>
            <person name="Wagner C."/>
            <person name="Geier B."/>
            <person name="Liebeke M."/>
            <person name="Enke H."/>
            <person name="Niedermeyer T.H.J."/>
            <person name="Wilde S.B."/>
        </authorList>
    </citation>
    <scope>NUCLEOTIDE SEQUENCE [LARGE SCALE GENOMIC DNA]</scope>
    <source>
        <strain evidence="12">Thurmond2011</strain>
    </source>
</reference>
<evidence type="ECO:0000259" key="9">
    <source>
        <dbReference type="PROSITE" id="PS50109"/>
    </source>
</evidence>
<sequence length="598" mass="67467">MLFPSSNNRSQPQKLCSGARRRSHLPELVSQQVRRLGSVTLRGKITFGYALVLCIPVVGALTGLMVGNYYYKQTIQTLTITYQEQKRLNNLQVLILQNRPAKELTPFIEDSVAFQEASNKIITRTNHIQQLVTQLETAKTNALINFSPQLQEFRKNLATFSREFKALEKESLLLQQSKNNHLIKHRVLKFVNADTFDKIIQFAYKIDGVAIEVDKDILRSRDQLRQTEVLRMQIILGSLVVSVIVASLLAMFTSQAISRPLESLTNLAQEVTRDGNTNLRATIVTKDEVGTLANALNQLIEWVATYTRELQDTQLHLIQSEKMSCLGQIVAGVAHEINNPINFIYGNINYIDSYTQDLLKVIQAYQVHYPNPPETLQKTLDEVELDFLQEDLIKLVQSINVGTERVRQIVLSLRNFSRLDESEFKAVDIHQGIDNTLLILQHRLKARPESQAIDVVKDYGNLPLVECYPGQINQVFMNVLVNAIDVLDDCPKEQKKDNQRTQPDTIWIVTQMIGTDQVQITIADNGSGICESVRSRIFDPFFTTKPIGKGTGLGLSISYQIVTNKHKGTIRCDSSLGGGAKFVVQIPIHQPEPIPKSH</sequence>
<dbReference type="Gene3D" id="1.10.287.130">
    <property type="match status" value="1"/>
</dbReference>
<keyword evidence="4" id="KW-0597">Phosphoprotein</keyword>
<dbReference type="InterPro" id="IPR003594">
    <property type="entry name" value="HATPase_dom"/>
</dbReference>
<dbReference type="PROSITE" id="PS50109">
    <property type="entry name" value="HIS_KIN"/>
    <property type="match status" value="1"/>
</dbReference>
<dbReference type="InterPro" id="IPR005467">
    <property type="entry name" value="His_kinase_dom"/>
</dbReference>
<comment type="subcellular location">
    <subcellularLocation>
        <location evidence="2">Membrane</location>
    </subcellularLocation>
</comment>
<feature type="domain" description="Histidine kinase" evidence="9">
    <location>
        <begin position="332"/>
        <end position="590"/>
    </location>
</feature>
<organism evidence="11 12">
    <name type="scientific">Aetokthonos hydrillicola Thurmond2011</name>
    <dbReference type="NCBI Taxonomy" id="2712845"/>
    <lineage>
        <taxon>Bacteria</taxon>
        <taxon>Bacillati</taxon>
        <taxon>Cyanobacteriota</taxon>
        <taxon>Cyanophyceae</taxon>
        <taxon>Nostocales</taxon>
        <taxon>Hapalosiphonaceae</taxon>
        <taxon>Aetokthonos</taxon>
    </lineage>
</organism>
<dbReference type="Pfam" id="PF02518">
    <property type="entry name" value="HATPase_c"/>
    <property type="match status" value="1"/>
</dbReference>
<keyword evidence="5" id="KW-0808">Transferase</keyword>
<feature type="domain" description="HAMP" evidence="10">
    <location>
        <begin position="255"/>
        <end position="308"/>
    </location>
</feature>
<dbReference type="EC" id="2.7.13.3" evidence="3"/>
<dbReference type="Gene3D" id="6.10.340.10">
    <property type="match status" value="1"/>
</dbReference>
<dbReference type="EMBL" id="JAALHA020000001">
    <property type="protein sequence ID" value="MDR9893126.1"/>
    <property type="molecule type" value="Genomic_DNA"/>
</dbReference>
<evidence type="ECO:0000259" key="10">
    <source>
        <dbReference type="PROSITE" id="PS50885"/>
    </source>
</evidence>
<dbReference type="SUPFAM" id="SSF55874">
    <property type="entry name" value="ATPase domain of HSP90 chaperone/DNA topoisomerase II/histidine kinase"/>
    <property type="match status" value="1"/>
</dbReference>
<keyword evidence="8" id="KW-0472">Membrane</keyword>
<dbReference type="SUPFAM" id="SSF158472">
    <property type="entry name" value="HAMP domain-like"/>
    <property type="match status" value="1"/>
</dbReference>
<dbReference type="Pfam" id="PF00672">
    <property type="entry name" value="HAMP"/>
    <property type="match status" value="1"/>
</dbReference>
<dbReference type="PROSITE" id="PS50885">
    <property type="entry name" value="HAMP"/>
    <property type="match status" value="1"/>
</dbReference>
<gene>
    <name evidence="11" type="ORF">G7B40_000810</name>
</gene>
<keyword evidence="8" id="KW-0812">Transmembrane</keyword>
<evidence type="ECO:0000256" key="2">
    <source>
        <dbReference type="ARBA" id="ARBA00004370"/>
    </source>
</evidence>
<dbReference type="RefSeq" id="WP_208340954.1">
    <property type="nucleotide sequence ID" value="NZ_CAWQFN010000771.1"/>
</dbReference>
<dbReference type="InterPro" id="IPR003661">
    <property type="entry name" value="HisK_dim/P_dom"/>
</dbReference>
<accession>A0AAP5I1K3</accession>
<dbReference type="InterPro" id="IPR036097">
    <property type="entry name" value="HisK_dim/P_sf"/>
</dbReference>
<protein>
    <recommendedName>
        <fullName evidence="3">histidine kinase</fullName>
        <ecNumber evidence="3">2.7.13.3</ecNumber>
    </recommendedName>
</protein>
<keyword evidence="12" id="KW-1185">Reference proteome</keyword>
<dbReference type="PRINTS" id="PR00344">
    <property type="entry name" value="BCTRLSENSOR"/>
</dbReference>
<keyword evidence="8" id="KW-1133">Transmembrane helix</keyword>
<dbReference type="GO" id="GO:0000155">
    <property type="term" value="F:phosphorelay sensor kinase activity"/>
    <property type="evidence" value="ECO:0007669"/>
    <property type="project" value="InterPro"/>
</dbReference>
<dbReference type="CDD" id="cd00082">
    <property type="entry name" value="HisKA"/>
    <property type="match status" value="1"/>
</dbReference>
<name>A0AAP5I1K3_9CYAN</name>
<comment type="caution">
    <text evidence="11">The sequence shown here is derived from an EMBL/GenBank/DDBJ whole genome shotgun (WGS) entry which is preliminary data.</text>
</comment>
<dbReference type="AlphaFoldDB" id="A0AAP5I1K3"/>
<comment type="catalytic activity">
    <reaction evidence="1">
        <text>ATP + protein L-histidine = ADP + protein N-phospho-L-histidine.</text>
        <dbReference type="EC" id="2.7.13.3"/>
    </reaction>
</comment>
<evidence type="ECO:0000256" key="6">
    <source>
        <dbReference type="ARBA" id="ARBA00022777"/>
    </source>
</evidence>
<dbReference type="GO" id="GO:0016020">
    <property type="term" value="C:membrane"/>
    <property type="evidence" value="ECO:0007669"/>
    <property type="project" value="UniProtKB-SubCell"/>
</dbReference>
<dbReference type="PANTHER" id="PTHR43065:SF50">
    <property type="entry name" value="HISTIDINE KINASE"/>
    <property type="match status" value="1"/>
</dbReference>
<evidence type="ECO:0000256" key="3">
    <source>
        <dbReference type="ARBA" id="ARBA00012438"/>
    </source>
</evidence>
<evidence type="ECO:0000313" key="11">
    <source>
        <dbReference type="EMBL" id="MDR9893126.1"/>
    </source>
</evidence>
<dbReference type="SMART" id="SM00387">
    <property type="entry name" value="HATPase_c"/>
    <property type="match status" value="1"/>
</dbReference>
<dbReference type="CDD" id="cd06225">
    <property type="entry name" value="HAMP"/>
    <property type="match status" value="1"/>
</dbReference>
<dbReference type="Proteomes" id="UP000667802">
    <property type="component" value="Unassembled WGS sequence"/>
</dbReference>
<evidence type="ECO:0000256" key="7">
    <source>
        <dbReference type="ARBA" id="ARBA00023012"/>
    </source>
</evidence>
<feature type="transmembrane region" description="Helical" evidence="8">
    <location>
        <begin position="229"/>
        <end position="252"/>
    </location>
</feature>
<evidence type="ECO:0000256" key="8">
    <source>
        <dbReference type="SAM" id="Phobius"/>
    </source>
</evidence>
<keyword evidence="7" id="KW-0902">Two-component regulatory system</keyword>
<proteinExistence type="predicted"/>
<evidence type="ECO:0000256" key="5">
    <source>
        <dbReference type="ARBA" id="ARBA00022679"/>
    </source>
</evidence>
<evidence type="ECO:0000256" key="4">
    <source>
        <dbReference type="ARBA" id="ARBA00022553"/>
    </source>
</evidence>
<dbReference type="SUPFAM" id="SSF47384">
    <property type="entry name" value="Homodimeric domain of signal transducing histidine kinase"/>
    <property type="match status" value="1"/>
</dbReference>
<dbReference type="InterPro" id="IPR003660">
    <property type="entry name" value="HAMP_dom"/>
</dbReference>
<dbReference type="InterPro" id="IPR004358">
    <property type="entry name" value="Sig_transdc_His_kin-like_C"/>
</dbReference>
<evidence type="ECO:0000313" key="12">
    <source>
        <dbReference type="Proteomes" id="UP000667802"/>
    </source>
</evidence>
<dbReference type="SMART" id="SM00304">
    <property type="entry name" value="HAMP"/>
    <property type="match status" value="1"/>
</dbReference>
<dbReference type="InterPro" id="IPR036890">
    <property type="entry name" value="HATPase_C_sf"/>
</dbReference>
<dbReference type="PANTHER" id="PTHR43065">
    <property type="entry name" value="SENSOR HISTIDINE KINASE"/>
    <property type="match status" value="1"/>
</dbReference>
<feature type="transmembrane region" description="Helical" evidence="8">
    <location>
        <begin position="47"/>
        <end position="71"/>
    </location>
</feature>
<keyword evidence="6 11" id="KW-0418">Kinase</keyword>
<evidence type="ECO:0000256" key="1">
    <source>
        <dbReference type="ARBA" id="ARBA00000085"/>
    </source>
</evidence>
<dbReference type="Gene3D" id="3.30.565.10">
    <property type="entry name" value="Histidine kinase-like ATPase, C-terminal domain"/>
    <property type="match status" value="1"/>
</dbReference>